<dbReference type="Gene3D" id="3.90.730.10">
    <property type="entry name" value="Ribonuclease T2-like"/>
    <property type="match status" value="1"/>
</dbReference>
<dbReference type="AlphaFoldDB" id="M5B0M3"/>
<protein>
    <recommendedName>
        <fullName evidence="2">ribonuclease T2</fullName>
        <ecNumber evidence="2">4.6.1.19</ecNumber>
    </recommendedName>
</protein>
<dbReference type="InterPro" id="IPR018188">
    <property type="entry name" value="RNase_T2_His_AS_1"/>
</dbReference>
<proteinExistence type="evidence at transcript level"/>
<gene>
    <name evidence="7" type="primary">RNUov26</name>
</gene>
<dbReference type="InterPro" id="IPR033130">
    <property type="entry name" value="RNase_T2_His_AS_2"/>
</dbReference>
<dbReference type="GO" id="GO:0033897">
    <property type="term" value="F:ribonuclease T2 activity"/>
    <property type="evidence" value="ECO:0007669"/>
    <property type="project" value="UniProtKB-EC"/>
</dbReference>
<evidence type="ECO:0000256" key="1">
    <source>
        <dbReference type="ARBA" id="ARBA00007469"/>
    </source>
</evidence>
<dbReference type="InterPro" id="IPR033697">
    <property type="entry name" value="Ribonuclease_T2_eukaryotic"/>
</dbReference>
<accession>M5B0M3</accession>
<dbReference type="GO" id="GO:0003723">
    <property type="term" value="F:RNA binding"/>
    <property type="evidence" value="ECO:0007669"/>
    <property type="project" value="InterPro"/>
</dbReference>
<dbReference type="PROSITE" id="PS00531">
    <property type="entry name" value="RNASE_T2_2"/>
    <property type="match status" value="1"/>
</dbReference>
<sequence>MIKSLLVSLALIASSVLAAPAANSTCSPTALSCSSSASTNTCCSPKYGLVVLVQQWVPGYGPSNAFTLHGLWPDKCDGTYAPSGGCDSARQWTNIETIVQNNGPSTLHSDLVTYWPSDAQSNNAFWSHEWDKHGTCVSTYAPSCYGSSYTKYQDVVDYFTKVLELRAKYDLYTALSNANITPGGSYSVSAMQAAIRTAYGVTPKIDCSSGTLIDIYINFLVQGTSTYVPQDTSGSTCKGTVNYPSK</sequence>
<keyword evidence="6" id="KW-0732">Signal</keyword>
<comment type="similarity">
    <text evidence="1 5">Belongs to the RNase T2 family.</text>
</comment>
<dbReference type="InterPro" id="IPR036430">
    <property type="entry name" value="RNase_T2-like_sf"/>
</dbReference>
<evidence type="ECO:0000313" key="7">
    <source>
        <dbReference type="EMBL" id="BAN14451.1"/>
    </source>
</evidence>
<evidence type="ECO:0000256" key="2">
    <source>
        <dbReference type="ARBA" id="ARBA00012571"/>
    </source>
</evidence>
<evidence type="ECO:0000256" key="6">
    <source>
        <dbReference type="SAM" id="SignalP"/>
    </source>
</evidence>
<feature type="chain" id="PRO_5007689262" description="ribonuclease T2" evidence="6">
    <location>
        <begin position="19"/>
        <end position="246"/>
    </location>
</feature>
<feature type="signal peptide" evidence="6">
    <location>
        <begin position="1"/>
        <end position="18"/>
    </location>
</feature>
<reference evidence="7" key="1">
    <citation type="submission" date="2013-04" db="EMBL/GenBank/DDBJ databases">
        <title>Ribonuclease Uov26.</title>
        <authorList>
            <person name="Itagaki T."/>
        </authorList>
    </citation>
    <scope>NUCLEOTIDE SEQUENCE</scope>
</reference>
<dbReference type="CDD" id="cd01061">
    <property type="entry name" value="RNase_T2_euk"/>
    <property type="match status" value="1"/>
</dbReference>
<dbReference type="EMBL" id="AB811971">
    <property type="protein sequence ID" value="BAN14451.1"/>
    <property type="molecule type" value="mRNA"/>
</dbReference>
<feature type="active site" evidence="4">
    <location>
        <position position="69"/>
    </location>
</feature>
<feature type="active site" evidence="4">
    <location>
        <position position="129"/>
    </location>
</feature>
<dbReference type="InterPro" id="IPR001568">
    <property type="entry name" value="RNase_T2-like"/>
</dbReference>
<evidence type="ECO:0000256" key="5">
    <source>
        <dbReference type="RuleBase" id="RU004328"/>
    </source>
</evidence>
<evidence type="ECO:0000256" key="3">
    <source>
        <dbReference type="ARBA" id="ARBA00023157"/>
    </source>
</evidence>
<dbReference type="GO" id="GO:0006401">
    <property type="term" value="P:RNA catabolic process"/>
    <property type="evidence" value="ECO:0007669"/>
    <property type="project" value="TreeGrafter"/>
</dbReference>
<dbReference type="EC" id="4.6.1.19" evidence="2"/>
<dbReference type="Pfam" id="PF00445">
    <property type="entry name" value="Ribonuclease_T2"/>
    <property type="match status" value="1"/>
</dbReference>
<dbReference type="GO" id="GO:0005576">
    <property type="term" value="C:extracellular region"/>
    <property type="evidence" value="ECO:0007669"/>
    <property type="project" value="TreeGrafter"/>
</dbReference>
<organism evidence="7">
    <name type="scientific">Umbelopsis ovata</name>
    <dbReference type="NCBI Taxonomy" id="201723"/>
    <lineage>
        <taxon>Eukaryota</taxon>
        <taxon>Fungi</taxon>
        <taxon>Fungi incertae sedis</taxon>
        <taxon>Mucoromycota</taxon>
        <taxon>Mucoromycotina</taxon>
        <taxon>Umbelopsidomycetes</taxon>
        <taxon>Umbelopsidales</taxon>
        <taxon>Umbelopsidaceae</taxon>
        <taxon>Umbelopsis</taxon>
    </lineage>
</organism>
<dbReference type="PANTHER" id="PTHR11240">
    <property type="entry name" value="RIBONUCLEASE T2"/>
    <property type="match status" value="1"/>
</dbReference>
<keyword evidence="3" id="KW-1015">Disulfide bond</keyword>
<dbReference type="PANTHER" id="PTHR11240:SF22">
    <property type="entry name" value="RIBONUCLEASE T2"/>
    <property type="match status" value="1"/>
</dbReference>
<dbReference type="EMBL" id="AB811972">
    <property type="protein sequence ID" value="BAN14452.1"/>
    <property type="molecule type" value="Genomic_DNA"/>
</dbReference>
<dbReference type="PROSITE" id="PS51257">
    <property type="entry name" value="PROKAR_LIPOPROTEIN"/>
    <property type="match status" value="1"/>
</dbReference>
<evidence type="ECO:0000256" key="4">
    <source>
        <dbReference type="PIRSR" id="PIRSR633697-1"/>
    </source>
</evidence>
<dbReference type="SUPFAM" id="SSF55895">
    <property type="entry name" value="Ribonuclease Rh-like"/>
    <property type="match status" value="1"/>
</dbReference>
<name>M5B0M3_9FUNG</name>
<feature type="active site" evidence="4">
    <location>
        <position position="133"/>
    </location>
</feature>
<dbReference type="PROSITE" id="PS00530">
    <property type="entry name" value="RNASE_T2_1"/>
    <property type="match status" value="1"/>
</dbReference>